<sequence>MIIRRIFTIFTSLCFLFSIFLSQISHFQSPAFAAAGIDEIINFQGKVVNSDGTNVADNVYSFEIKIYDGPQSGDSTLFTETWTTASLFSSTMASAPGAGGESLTYSSDTNESTIKVGQILTNVTKEEQVIVESVNTTSNVITISPTRQAWAGSDTVTNRIYVNDGVFRIRINSLNQDLSAVDFNSDELYVGVNFNADGEMKPRVQFTSVPYALNAKTVAGLTVQDENALADTTGVIKVPDGATLTFQGTDTYVGRATSDTLTNKTIGSTGLTFSGASPDITSASNEDLTITAGGTGDAVISTDADTQFRIVAAAAPGVDLVDITNTGQGTITSTVDGLSIDFYAATGGSGETNAGAHITITDSGDNNDTISGLQVTAGTASTTDENQYGIWVEQITGGNANEYALNIDSGWDRGLTIADAGTYSVLLESDDGDAASGMTFGTTSPVSVFRSANNELTIGSTTNGFTLDIAAATSATNALYNGVTQPLITQLISAEYPGATLTASNSATTTGNMTSDITRDADLGWMNYYDWTSTTVSPLQDYTVAVKVTLPSNFVSWQSSNALQINFATEWTDNTKNKLDVYIYNMTDTPAQIVTQSLTNVSAPAADWEVITIDDSVLVDATAPDWDAAGETAVFFLKLSSLRDASNCTAGSDNGCYVRVGDITLNYKAAF</sequence>
<evidence type="ECO:0000313" key="2">
    <source>
        <dbReference type="EMBL" id="OGK22472.1"/>
    </source>
</evidence>
<accession>A0A1F7GVF5</accession>
<organism evidence="2 3">
    <name type="scientific">Candidatus Roizmanbacteria bacterium RIFCSPHIGHO2_02_FULL_37_24</name>
    <dbReference type="NCBI Taxonomy" id="1802037"/>
    <lineage>
        <taxon>Bacteria</taxon>
        <taxon>Candidatus Roizmaniibacteriota</taxon>
    </lineage>
</organism>
<dbReference type="Proteomes" id="UP000177159">
    <property type="component" value="Unassembled WGS sequence"/>
</dbReference>
<evidence type="ECO:0000313" key="3">
    <source>
        <dbReference type="Proteomes" id="UP000177159"/>
    </source>
</evidence>
<evidence type="ECO:0000256" key="1">
    <source>
        <dbReference type="SAM" id="SignalP"/>
    </source>
</evidence>
<feature type="chain" id="PRO_5009529213" evidence="1">
    <location>
        <begin position="34"/>
        <end position="671"/>
    </location>
</feature>
<protein>
    <submittedName>
        <fullName evidence="2">Uncharacterized protein</fullName>
    </submittedName>
</protein>
<dbReference type="EMBL" id="MFZM01000042">
    <property type="protein sequence ID" value="OGK22472.1"/>
    <property type="molecule type" value="Genomic_DNA"/>
</dbReference>
<gene>
    <name evidence="2" type="ORF">A3C24_00025</name>
</gene>
<reference evidence="2 3" key="1">
    <citation type="journal article" date="2016" name="Nat. Commun.">
        <title>Thousands of microbial genomes shed light on interconnected biogeochemical processes in an aquifer system.</title>
        <authorList>
            <person name="Anantharaman K."/>
            <person name="Brown C.T."/>
            <person name="Hug L.A."/>
            <person name="Sharon I."/>
            <person name="Castelle C.J."/>
            <person name="Probst A.J."/>
            <person name="Thomas B.C."/>
            <person name="Singh A."/>
            <person name="Wilkins M.J."/>
            <person name="Karaoz U."/>
            <person name="Brodie E.L."/>
            <person name="Williams K.H."/>
            <person name="Hubbard S.S."/>
            <person name="Banfield J.F."/>
        </authorList>
    </citation>
    <scope>NUCLEOTIDE SEQUENCE [LARGE SCALE GENOMIC DNA]</scope>
</reference>
<dbReference type="AlphaFoldDB" id="A0A1F7GVF5"/>
<keyword evidence="1" id="KW-0732">Signal</keyword>
<feature type="signal peptide" evidence="1">
    <location>
        <begin position="1"/>
        <end position="33"/>
    </location>
</feature>
<comment type="caution">
    <text evidence="2">The sequence shown here is derived from an EMBL/GenBank/DDBJ whole genome shotgun (WGS) entry which is preliminary data.</text>
</comment>
<proteinExistence type="predicted"/>
<name>A0A1F7GVF5_9BACT</name>